<sequence>MNKPNTSAMDDDFEFRGETVFRFEGRNLLNYMNPIKLQEEIDAHINISEPMIDRAFINSKNKELYIITSDLKTIIHLEQHTWSSEAFGSGINVFKPKEKAYFIAVRGVPTSIDINDEKTIEKIKINNETCANHMLAHGLQIGYVNYKTELCRYQPRPK</sequence>
<reference evidence="1" key="1">
    <citation type="submission" date="2021-02" db="EMBL/GenBank/DDBJ databases">
        <authorList>
            <person name="Nowell W R."/>
        </authorList>
    </citation>
    <scope>NUCLEOTIDE SEQUENCE</scope>
    <source>
        <strain evidence="1">Ploen Becks lab</strain>
    </source>
</reference>
<dbReference type="EMBL" id="CAJNOC010007828">
    <property type="protein sequence ID" value="CAF1105707.1"/>
    <property type="molecule type" value="Genomic_DNA"/>
</dbReference>
<keyword evidence="2" id="KW-1185">Reference proteome</keyword>
<comment type="caution">
    <text evidence="1">The sequence shown here is derived from an EMBL/GenBank/DDBJ whole genome shotgun (WGS) entry which is preliminary data.</text>
</comment>
<gene>
    <name evidence="1" type="ORF">OXX778_LOCUS21375</name>
</gene>
<evidence type="ECO:0000313" key="2">
    <source>
        <dbReference type="Proteomes" id="UP000663879"/>
    </source>
</evidence>
<dbReference type="Proteomes" id="UP000663879">
    <property type="component" value="Unassembled WGS sequence"/>
</dbReference>
<proteinExistence type="predicted"/>
<evidence type="ECO:0000313" key="1">
    <source>
        <dbReference type="EMBL" id="CAF1105707.1"/>
    </source>
</evidence>
<protein>
    <submittedName>
        <fullName evidence="1">Uncharacterized protein</fullName>
    </submittedName>
</protein>
<dbReference type="OrthoDB" id="10382946at2759"/>
<accession>A0A814PFQ7</accession>
<name>A0A814PFQ7_9BILA</name>
<organism evidence="1 2">
    <name type="scientific">Brachionus calyciflorus</name>
    <dbReference type="NCBI Taxonomy" id="104777"/>
    <lineage>
        <taxon>Eukaryota</taxon>
        <taxon>Metazoa</taxon>
        <taxon>Spiralia</taxon>
        <taxon>Gnathifera</taxon>
        <taxon>Rotifera</taxon>
        <taxon>Eurotatoria</taxon>
        <taxon>Monogononta</taxon>
        <taxon>Pseudotrocha</taxon>
        <taxon>Ploima</taxon>
        <taxon>Brachionidae</taxon>
        <taxon>Brachionus</taxon>
    </lineage>
</organism>
<dbReference type="AlphaFoldDB" id="A0A814PFQ7"/>